<feature type="region of interest" description="Disordered" evidence="1">
    <location>
        <begin position="1"/>
        <end position="68"/>
    </location>
</feature>
<dbReference type="GeneID" id="85324855"/>
<organism evidence="2 3">
    <name type="scientific">Lasiosphaeria miniovina</name>
    <dbReference type="NCBI Taxonomy" id="1954250"/>
    <lineage>
        <taxon>Eukaryota</taxon>
        <taxon>Fungi</taxon>
        <taxon>Dikarya</taxon>
        <taxon>Ascomycota</taxon>
        <taxon>Pezizomycotina</taxon>
        <taxon>Sordariomycetes</taxon>
        <taxon>Sordariomycetidae</taxon>
        <taxon>Sordariales</taxon>
        <taxon>Lasiosphaeriaceae</taxon>
        <taxon>Lasiosphaeria</taxon>
    </lineage>
</organism>
<dbReference type="AlphaFoldDB" id="A0AA40AU54"/>
<sequence length="68" mass="7397">MPFSRGAPIGFYPRATQPSPPADTLTHGAGPSSLTSSRWHKRLKEQRMGCHDSTGGRDQQPPPSLLLE</sequence>
<accession>A0AA40AU54</accession>
<evidence type="ECO:0000256" key="1">
    <source>
        <dbReference type="SAM" id="MobiDB-lite"/>
    </source>
</evidence>
<evidence type="ECO:0000313" key="2">
    <source>
        <dbReference type="EMBL" id="KAK0722068.1"/>
    </source>
</evidence>
<comment type="caution">
    <text evidence="2">The sequence shown here is derived from an EMBL/GenBank/DDBJ whole genome shotgun (WGS) entry which is preliminary data.</text>
</comment>
<keyword evidence="3" id="KW-1185">Reference proteome</keyword>
<evidence type="ECO:0000313" key="3">
    <source>
        <dbReference type="Proteomes" id="UP001172101"/>
    </source>
</evidence>
<protein>
    <submittedName>
        <fullName evidence="2">Uncharacterized protein</fullName>
    </submittedName>
</protein>
<dbReference type="RefSeq" id="XP_060297992.1">
    <property type="nucleotide sequence ID" value="XM_060441585.1"/>
</dbReference>
<gene>
    <name evidence="2" type="ORF">B0T26DRAFT_701202</name>
</gene>
<dbReference type="Proteomes" id="UP001172101">
    <property type="component" value="Unassembled WGS sequence"/>
</dbReference>
<proteinExistence type="predicted"/>
<reference evidence="2" key="1">
    <citation type="submission" date="2023-06" db="EMBL/GenBank/DDBJ databases">
        <title>Genome-scale phylogeny and comparative genomics of the fungal order Sordariales.</title>
        <authorList>
            <consortium name="Lawrence Berkeley National Laboratory"/>
            <person name="Hensen N."/>
            <person name="Bonometti L."/>
            <person name="Westerberg I."/>
            <person name="Brannstrom I.O."/>
            <person name="Guillou S."/>
            <person name="Cros-Aarteil S."/>
            <person name="Calhoun S."/>
            <person name="Haridas S."/>
            <person name="Kuo A."/>
            <person name="Mondo S."/>
            <person name="Pangilinan J."/>
            <person name="Riley R."/>
            <person name="LaButti K."/>
            <person name="Andreopoulos B."/>
            <person name="Lipzen A."/>
            <person name="Chen C."/>
            <person name="Yanf M."/>
            <person name="Daum C."/>
            <person name="Ng V."/>
            <person name="Clum A."/>
            <person name="Steindorff A."/>
            <person name="Ohm R."/>
            <person name="Martin F."/>
            <person name="Silar P."/>
            <person name="Natvig D."/>
            <person name="Lalanne C."/>
            <person name="Gautier V."/>
            <person name="Ament-velasquez S.L."/>
            <person name="Kruys A."/>
            <person name="Hutchinson M.I."/>
            <person name="Powell A.J."/>
            <person name="Barry K."/>
            <person name="Miller A.N."/>
            <person name="Grigoriev I.V."/>
            <person name="Debuchy R."/>
            <person name="Gladieux P."/>
            <person name="Thoren M.H."/>
            <person name="Johannesson H."/>
        </authorList>
    </citation>
    <scope>NUCLEOTIDE SEQUENCE</scope>
    <source>
        <strain evidence="2">SMH2392-1A</strain>
    </source>
</reference>
<dbReference type="EMBL" id="JAUIRO010000003">
    <property type="protein sequence ID" value="KAK0722068.1"/>
    <property type="molecule type" value="Genomic_DNA"/>
</dbReference>
<name>A0AA40AU54_9PEZI</name>